<protein>
    <submittedName>
        <fullName evidence="6 7">Uncharacterized protein</fullName>
    </submittedName>
</protein>
<keyword evidence="3" id="KW-0966">Cell projection</keyword>
<dbReference type="PANTHER" id="PTHR31978:SF1">
    <property type="entry name" value="INTRAFLAGELLAR TRANSPORT PROTEIN 20 HOMOLOG"/>
    <property type="match status" value="1"/>
</dbReference>
<reference evidence="5" key="1">
    <citation type="submission" date="2013-11" db="EMBL/GenBank/DDBJ databases">
        <authorList>
            <person name="Aslett M."/>
        </authorList>
    </citation>
    <scope>NUCLEOTIDE SEQUENCE [LARGE SCALE GENOMIC DNA]</scope>
    <source>
        <strain evidence="5">Edinburgh</strain>
    </source>
</reference>
<reference evidence="6" key="3">
    <citation type="submission" date="2019-12" db="UniProtKB">
        <authorList>
            <consortium name="WormBaseParasite"/>
        </authorList>
    </citation>
    <scope>IDENTIFICATION</scope>
</reference>
<evidence type="ECO:0000256" key="4">
    <source>
        <dbReference type="SAM" id="Coils"/>
    </source>
</evidence>
<dbReference type="GO" id="GO:0005737">
    <property type="term" value="C:cytoplasm"/>
    <property type="evidence" value="ECO:0007669"/>
    <property type="project" value="TreeGrafter"/>
</dbReference>
<accession>A0A5S6QGW2</accession>
<dbReference type="AlphaFoldDB" id="A0A5S6QGW2"/>
<comment type="subcellular location">
    <subcellularLocation>
        <location evidence="1">Cell projection</location>
        <location evidence="1">Cilium</location>
    </subcellularLocation>
</comment>
<dbReference type="GO" id="GO:0036064">
    <property type="term" value="C:ciliary basal body"/>
    <property type="evidence" value="ECO:0007669"/>
    <property type="project" value="TreeGrafter"/>
</dbReference>
<dbReference type="PANTHER" id="PTHR31978">
    <property type="entry name" value="INTRAFLAGELLAR TRANSPORT PROTEIN 20 HOMOLOG"/>
    <property type="match status" value="1"/>
</dbReference>
<dbReference type="GO" id="GO:0097730">
    <property type="term" value="C:non-motile cilium"/>
    <property type="evidence" value="ECO:0007669"/>
    <property type="project" value="TreeGrafter"/>
</dbReference>
<reference evidence="5" key="2">
    <citation type="submission" date="2014-03" db="EMBL/GenBank/DDBJ databases">
        <title>The whipworm genome and dual-species transcriptomics of an intimate host-pathogen interaction.</title>
        <authorList>
            <person name="Foth B.J."/>
            <person name="Tsai I.J."/>
            <person name="Reid A.J."/>
            <person name="Bancroft A.J."/>
            <person name="Nichol S."/>
            <person name="Tracey A."/>
            <person name="Holroyd N."/>
            <person name="Cotton J.A."/>
            <person name="Stanley E.J."/>
            <person name="Zarowiecki M."/>
            <person name="Liu J.Z."/>
            <person name="Huckvale T."/>
            <person name="Cooper P.J."/>
            <person name="Grencis R.K."/>
            <person name="Berriman M."/>
        </authorList>
    </citation>
    <scope>NUCLEOTIDE SEQUENCE [LARGE SCALE GENOMIC DNA]</scope>
    <source>
        <strain evidence="5">Edinburgh</strain>
    </source>
</reference>
<organism evidence="5 6">
    <name type="scientific">Trichuris muris</name>
    <name type="common">Mouse whipworm</name>
    <dbReference type="NCBI Taxonomy" id="70415"/>
    <lineage>
        <taxon>Eukaryota</taxon>
        <taxon>Metazoa</taxon>
        <taxon>Ecdysozoa</taxon>
        <taxon>Nematoda</taxon>
        <taxon>Enoplea</taxon>
        <taxon>Dorylaimia</taxon>
        <taxon>Trichinellida</taxon>
        <taxon>Trichuridae</taxon>
        <taxon>Trichuris</taxon>
    </lineage>
</organism>
<dbReference type="InterPro" id="IPR028172">
    <property type="entry name" value="FT20"/>
</dbReference>
<dbReference type="GO" id="GO:0097546">
    <property type="term" value="C:ciliary base"/>
    <property type="evidence" value="ECO:0007669"/>
    <property type="project" value="TreeGrafter"/>
</dbReference>
<dbReference type="WBParaSite" id="TMUE_2000006439.1">
    <property type="protein sequence ID" value="TMUE_2000006439.1"/>
    <property type="gene ID" value="WBGene00294608"/>
</dbReference>
<feature type="coiled-coil region" evidence="4">
    <location>
        <begin position="97"/>
        <end position="131"/>
    </location>
</feature>
<dbReference type="GO" id="GO:0005813">
    <property type="term" value="C:centrosome"/>
    <property type="evidence" value="ECO:0007669"/>
    <property type="project" value="TreeGrafter"/>
</dbReference>
<evidence type="ECO:0000256" key="3">
    <source>
        <dbReference type="ARBA" id="ARBA00023273"/>
    </source>
</evidence>
<evidence type="ECO:0000313" key="6">
    <source>
        <dbReference type="WBParaSite" id="TMUE_2000006439.1"/>
    </source>
</evidence>
<evidence type="ECO:0000256" key="1">
    <source>
        <dbReference type="ARBA" id="ARBA00004138"/>
    </source>
</evidence>
<dbReference type="WBParaSite" id="TMUE_2000006439.2">
    <property type="protein sequence ID" value="TMUE_2000006439.2"/>
    <property type="gene ID" value="WBGene00294608"/>
</dbReference>
<evidence type="ECO:0000313" key="7">
    <source>
        <dbReference type="WBParaSite" id="TMUE_2000006439.2"/>
    </source>
</evidence>
<keyword evidence="2 4" id="KW-0175">Coiled coil</keyword>
<dbReference type="GO" id="GO:0060271">
    <property type="term" value="P:cilium assembly"/>
    <property type="evidence" value="ECO:0007669"/>
    <property type="project" value="TreeGrafter"/>
</dbReference>
<evidence type="ECO:0000256" key="2">
    <source>
        <dbReference type="ARBA" id="ARBA00023054"/>
    </source>
</evidence>
<keyword evidence="5" id="KW-1185">Reference proteome</keyword>
<proteinExistence type="predicted"/>
<dbReference type="GO" id="GO:0030990">
    <property type="term" value="C:intraciliary transport particle"/>
    <property type="evidence" value="ECO:0007669"/>
    <property type="project" value="TreeGrafter"/>
</dbReference>
<evidence type="ECO:0000313" key="5">
    <source>
        <dbReference type="Proteomes" id="UP000046395"/>
    </source>
</evidence>
<dbReference type="STRING" id="70415.A0A5S6QGW2"/>
<dbReference type="GO" id="GO:0061512">
    <property type="term" value="P:protein localization to cilium"/>
    <property type="evidence" value="ECO:0007669"/>
    <property type="project" value="TreeGrafter"/>
</dbReference>
<dbReference type="Proteomes" id="UP000046395">
    <property type="component" value="Unassembled WGS sequence"/>
</dbReference>
<dbReference type="Pfam" id="PF14931">
    <property type="entry name" value="IFT20"/>
    <property type="match status" value="1"/>
</dbReference>
<sequence length="137" mass="15786">MADQALEKANLYFDELNKVKLLKPQYSQSSSDLLEKIRLLTSKNDHLGAFKRDIEAKFAQLCQLLEQQMLKAVAARNAVASYAAQQKRRHELLRSSVARKQSILEKLAVEIKALEEEEERQKAMLRRFMEEADYGST</sequence>
<name>A0A5S6QGW2_TRIMR</name>